<dbReference type="EMBL" id="CAADRA010000096">
    <property type="protein sequence ID" value="VFT78515.1"/>
    <property type="molecule type" value="Genomic_DNA"/>
</dbReference>
<keyword evidence="1" id="KW-0732">Signal</keyword>
<evidence type="ECO:0000313" key="3">
    <source>
        <dbReference type="EMBL" id="KAF0719066.1"/>
    </source>
</evidence>
<evidence type="ECO:0000313" key="5">
    <source>
        <dbReference type="EMBL" id="VFT82417.1"/>
    </source>
</evidence>
<evidence type="ECO:0000313" key="6">
    <source>
        <dbReference type="Proteomes" id="UP000332933"/>
    </source>
</evidence>
<dbReference type="EMBL" id="CAADRA010001702">
    <property type="protein sequence ID" value="VFT82417.1"/>
    <property type="molecule type" value="Genomic_DNA"/>
</dbReference>
<sequence>MKFSLVVVLATASVLAKPMSAPPCSAQDYATMASASQLWANCSTTGKNIGEQIPSDAAKVAAWCASPCGANLAAYGKALPNCVFTDDKGGNPSVIFTENYGNACAAAVDGGPCNLVQQLSLNDFTTQPAPAKCLAAAGLPATTTIEAWFDKFKPSYCNLADCISGLQTFNASLPNCLLFGKAILPTPCPANWTKTSPATALLPPTVATIIALVGAFVF</sequence>
<keyword evidence="6" id="KW-1185">Reference proteome</keyword>
<dbReference type="Proteomes" id="UP000332933">
    <property type="component" value="Unassembled WGS sequence"/>
</dbReference>
<dbReference type="EMBL" id="VJMH01000096">
    <property type="protein sequence ID" value="KAF0719066.1"/>
    <property type="molecule type" value="Genomic_DNA"/>
</dbReference>
<dbReference type="EMBL" id="VJMH01001701">
    <property type="protein sequence ID" value="KAF0711210.1"/>
    <property type="molecule type" value="Genomic_DNA"/>
</dbReference>
<organism evidence="5 6">
    <name type="scientific">Aphanomyces stellatus</name>
    <dbReference type="NCBI Taxonomy" id="120398"/>
    <lineage>
        <taxon>Eukaryota</taxon>
        <taxon>Sar</taxon>
        <taxon>Stramenopiles</taxon>
        <taxon>Oomycota</taxon>
        <taxon>Saprolegniomycetes</taxon>
        <taxon>Saprolegniales</taxon>
        <taxon>Verrucalvaceae</taxon>
        <taxon>Aphanomyces</taxon>
    </lineage>
</organism>
<evidence type="ECO:0000256" key="1">
    <source>
        <dbReference type="SAM" id="SignalP"/>
    </source>
</evidence>
<name>A0A485KGY4_9STRA</name>
<dbReference type="AlphaFoldDB" id="A0A485KGY4"/>
<feature type="chain" id="PRO_5036116049" evidence="1">
    <location>
        <begin position="17"/>
        <end position="218"/>
    </location>
</feature>
<reference evidence="5 6" key="1">
    <citation type="submission" date="2019-03" db="EMBL/GenBank/DDBJ databases">
        <authorList>
            <person name="Gaulin E."/>
            <person name="Dumas B."/>
        </authorList>
    </citation>
    <scope>NUCLEOTIDE SEQUENCE [LARGE SCALE GENOMIC DNA]</scope>
    <source>
        <strain evidence="5">CBS 568.67</strain>
    </source>
</reference>
<accession>A0A485KGY4</accession>
<reference evidence="2" key="2">
    <citation type="submission" date="2019-06" db="EMBL/GenBank/DDBJ databases">
        <title>Genomics analysis of Aphanomyces spp. identifies a new class of oomycete effector associated with host adaptation.</title>
        <authorList>
            <person name="Gaulin E."/>
        </authorList>
    </citation>
    <scope>NUCLEOTIDE SEQUENCE</scope>
    <source>
        <strain evidence="2">CBS 578.67</strain>
    </source>
</reference>
<gene>
    <name evidence="5" type="primary">Aste57867_5356</name>
    <name evidence="4" type="synonym">Aste57867_1296</name>
    <name evidence="3" type="ORF">As57867_001295</name>
    <name evidence="2" type="ORF">As57867_005343</name>
    <name evidence="4" type="ORF">ASTE57867_1296</name>
    <name evidence="5" type="ORF">ASTE57867_5356</name>
</gene>
<evidence type="ECO:0000313" key="4">
    <source>
        <dbReference type="EMBL" id="VFT78515.1"/>
    </source>
</evidence>
<evidence type="ECO:0000313" key="2">
    <source>
        <dbReference type="EMBL" id="KAF0711210.1"/>
    </source>
</evidence>
<protein>
    <submittedName>
        <fullName evidence="4">Aste57867_1296 protein</fullName>
    </submittedName>
    <submittedName>
        <fullName evidence="5">Aste57867_5356 protein</fullName>
    </submittedName>
</protein>
<feature type="signal peptide" evidence="1">
    <location>
        <begin position="1"/>
        <end position="16"/>
    </location>
</feature>
<proteinExistence type="predicted"/>